<dbReference type="AlphaFoldDB" id="M2SB65"/>
<gene>
    <name evidence="1" type="ORF">COCSADRAFT_253307</name>
</gene>
<dbReference type="HOGENOM" id="CLU_2120682_0_0_1"/>
<keyword evidence="2" id="KW-1185">Reference proteome</keyword>
<accession>M2SB65</accession>
<dbReference type="RefSeq" id="XP_007704718.1">
    <property type="nucleotide sequence ID" value="XM_007706528.1"/>
</dbReference>
<organism evidence="1 2">
    <name type="scientific">Cochliobolus sativus (strain ND90Pr / ATCC 201652)</name>
    <name type="common">Common root rot and spot blotch fungus</name>
    <name type="synonym">Bipolaris sorokiniana</name>
    <dbReference type="NCBI Taxonomy" id="665912"/>
    <lineage>
        <taxon>Eukaryota</taxon>
        <taxon>Fungi</taxon>
        <taxon>Dikarya</taxon>
        <taxon>Ascomycota</taxon>
        <taxon>Pezizomycotina</taxon>
        <taxon>Dothideomycetes</taxon>
        <taxon>Pleosporomycetidae</taxon>
        <taxon>Pleosporales</taxon>
        <taxon>Pleosporineae</taxon>
        <taxon>Pleosporaceae</taxon>
        <taxon>Bipolaris</taxon>
    </lineage>
</organism>
<dbReference type="KEGG" id="bsc:COCSADRAFT_253307"/>
<dbReference type="GeneID" id="19135263"/>
<name>M2SB65_COCSN</name>
<dbReference type="EMBL" id="KB445652">
    <property type="protein sequence ID" value="EMD59730.1"/>
    <property type="molecule type" value="Genomic_DNA"/>
</dbReference>
<evidence type="ECO:0000313" key="2">
    <source>
        <dbReference type="Proteomes" id="UP000016934"/>
    </source>
</evidence>
<reference evidence="1 2" key="1">
    <citation type="journal article" date="2012" name="PLoS Pathog.">
        <title>Diverse lifestyles and strategies of plant pathogenesis encoded in the genomes of eighteen Dothideomycetes fungi.</title>
        <authorList>
            <person name="Ohm R.A."/>
            <person name="Feau N."/>
            <person name="Henrissat B."/>
            <person name="Schoch C.L."/>
            <person name="Horwitz B.A."/>
            <person name="Barry K.W."/>
            <person name="Condon B.J."/>
            <person name="Copeland A.C."/>
            <person name="Dhillon B."/>
            <person name="Glaser F."/>
            <person name="Hesse C.N."/>
            <person name="Kosti I."/>
            <person name="LaButti K."/>
            <person name="Lindquist E.A."/>
            <person name="Lucas S."/>
            <person name="Salamov A.A."/>
            <person name="Bradshaw R.E."/>
            <person name="Ciuffetti L."/>
            <person name="Hamelin R.C."/>
            <person name="Kema G.H.J."/>
            <person name="Lawrence C."/>
            <person name="Scott J.A."/>
            <person name="Spatafora J.W."/>
            <person name="Turgeon B.G."/>
            <person name="de Wit P.J.G.M."/>
            <person name="Zhong S."/>
            <person name="Goodwin S.B."/>
            <person name="Grigoriev I.V."/>
        </authorList>
    </citation>
    <scope>NUCLEOTIDE SEQUENCE [LARGE SCALE GENOMIC DNA]</scope>
    <source>
        <strain evidence="2">ND90Pr / ATCC 201652</strain>
    </source>
</reference>
<evidence type="ECO:0000313" key="1">
    <source>
        <dbReference type="EMBL" id="EMD59730.1"/>
    </source>
</evidence>
<reference evidence="2" key="2">
    <citation type="journal article" date="2013" name="PLoS Genet.">
        <title>Comparative genome structure, secondary metabolite, and effector coding capacity across Cochliobolus pathogens.</title>
        <authorList>
            <person name="Condon B.J."/>
            <person name="Leng Y."/>
            <person name="Wu D."/>
            <person name="Bushley K.E."/>
            <person name="Ohm R.A."/>
            <person name="Otillar R."/>
            <person name="Martin J."/>
            <person name="Schackwitz W."/>
            <person name="Grimwood J."/>
            <person name="MohdZainudin N."/>
            <person name="Xue C."/>
            <person name="Wang R."/>
            <person name="Manning V.A."/>
            <person name="Dhillon B."/>
            <person name="Tu Z.J."/>
            <person name="Steffenson B.J."/>
            <person name="Salamov A."/>
            <person name="Sun H."/>
            <person name="Lowry S."/>
            <person name="LaButti K."/>
            <person name="Han J."/>
            <person name="Copeland A."/>
            <person name="Lindquist E."/>
            <person name="Barry K."/>
            <person name="Schmutz J."/>
            <person name="Baker S.E."/>
            <person name="Ciuffetti L.M."/>
            <person name="Grigoriev I.V."/>
            <person name="Zhong S."/>
            <person name="Turgeon B.G."/>
        </authorList>
    </citation>
    <scope>NUCLEOTIDE SEQUENCE [LARGE SCALE GENOMIC DNA]</scope>
    <source>
        <strain evidence="2">ND90Pr / ATCC 201652</strain>
    </source>
</reference>
<dbReference type="Proteomes" id="UP000016934">
    <property type="component" value="Unassembled WGS sequence"/>
</dbReference>
<sequence length="131" mass="14593">MDVQSNPSNGSSRPFLATDFTHSFCCHRAHPMHSSFLCPHILAFFGWCLVAAFHAHPIGSSLHPLCCGKYLAPPARTLVRGLPKDSFFPSIRSTPYHISMLLICKRCRNMLHSIRGLYPGCCIDGVRMTYG</sequence>
<protein>
    <submittedName>
        <fullName evidence="1">Uncharacterized protein</fullName>
    </submittedName>
</protein>
<dbReference type="OrthoDB" id="10333833at2759"/>
<dbReference type="OMA" id="FHAHPIG"/>
<proteinExistence type="predicted"/>